<dbReference type="AlphaFoldDB" id="A0AAV4BSH8"/>
<gene>
    <name evidence="1" type="ORF">PoB_004884700</name>
</gene>
<reference evidence="1 2" key="1">
    <citation type="journal article" date="2021" name="Elife">
        <title>Chloroplast acquisition without the gene transfer in kleptoplastic sea slugs, Plakobranchus ocellatus.</title>
        <authorList>
            <person name="Maeda T."/>
            <person name="Takahashi S."/>
            <person name="Yoshida T."/>
            <person name="Shimamura S."/>
            <person name="Takaki Y."/>
            <person name="Nagai Y."/>
            <person name="Toyoda A."/>
            <person name="Suzuki Y."/>
            <person name="Arimoto A."/>
            <person name="Ishii H."/>
            <person name="Satoh N."/>
            <person name="Nishiyama T."/>
            <person name="Hasebe M."/>
            <person name="Maruyama T."/>
            <person name="Minagawa J."/>
            <person name="Obokata J."/>
            <person name="Shigenobu S."/>
        </authorList>
    </citation>
    <scope>NUCLEOTIDE SEQUENCE [LARGE SCALE GENOMIC DNA]</scope>
</reference>
<keyword evidence="2" id="KW-1185">Reference proteome</keyword>
<evidence type="ECO:0000313" key="1">
    <source>
        <dbReference type="EMBL" id="GFO22342.1"/>
    </source>
</evidence>
<dbReference type="Proteomes" id="UP000735302">
    <property type="component" value="Unassembled WGS sequence"/>
</dbReference>
<feature type="non-terminal residue" evidence="1">
    <location>
        <position position="136"/>
    </location>
</feature>
<sequence length="136" mass="14590">MKWIPGPETFPKPEDASDLAPFPVQTWPPLGMSSRGVHIKTVCSHNVCSCTNSGQHGVGPVISIKASLAFSVETARPLDSRSPESLTTGSPARWRVSVNTREGFARIKSDNSGVTLPHKFATYDVSAGCSRKLPRG</sequence>
<proteinExistence type="predicted"/>
<protein>
    <submittedName>
        <fullName evidence="1">Uncharacterized protein</fullName>
    </submittedName>
</protein>
<evidence type="ECO:0000313" key="2">
    <source>
        <dbReference type="Proteomes" id="UP000735302"/>
    </source>
</evidence>
<name>A0AAV4BSH8_9GAST</name>
<comment type="caution">
    <text evidence="1">The sequence shown here is derived from an EMBL/GenBank/DDBJ whole genome shotgun (WGS) entry which is preliminary data.</text>
</comment>
<dbReference type="EMBL" id="BLXT01005373">
    <property type="protein sequence ID" value="GFO22342.1"/>
    <property type="molecule type" value="Genomic_DNA"/>
</dbReference>
<accession>A0AAV4BSH8</accession>
<organism evidence="1 2">
    <name type="scientific">Plakobranchus ocellatus</name>
    <dbReference type="NCBI Taxonomy" id="259542"/>
    <lineage>
        <taxon>Eukaryota</taxon>
        <taxon>Metazoa</taxon>
        <taxon>Spiralia</taxon>
        <taxon>Lophotrochozoa</taxon>
        <taxon>Mollusca</taxon>
        <taxon>Gastropoda</taxon>
        <taxon>Heterobranchia</taxon>
        <taxon>Euthyneura</taxon>
        <taxon>Panpulmonata</taxon>
        <taxon>Sacoglossa</taxon>
        <taxon>Placobranchoidea</taxon>
        <taxon>Plakobranchidae</taxon>
        <taxon>Plakobranchus</taxon>
    </lineage>
</organism>